<comment type="cofactor">
    <cofactor evidence="6">
        <name>Fe(2+)</name>
        <dbReference type="ChEBI" id="CHEBI:29033"/>
    </cofactor>
    <text evidence="6">Binds 1 Fe(2+) ion.</text>
</comment>
<dbReference type="Gene3D" id="3.90.45.10">
    <property type="entry name" value="Peptide deformylase"/>
    <property type="match status" value="1"/>
</dbReference>
<dbReference type="CDD" id="cd00487">
    <property type="entry name" value="Pep_deformylase"/>
    <property type="match status" value="1"/>
</dbReference>
<comment type="function">
    <text evidence="6">Removes the formyl group from the N-terminal Met of newly synthesized proteins. Requires at least a dipeptide for an efficient rate of reaction. N-terminal L-methionine is a prerequisite for activity but the enzyme has broad specificity at other positions.</text>
</comment>
<evidence type="ECO:0000313" key="9">
    <source>
        <dbReference type="Proteomes" id="UP000279968"/>
    </source>
</evidence>
<protein>
    <recommendedName>
        <fullName evidence="6">Peptide deformylase</fullName>
        <shortName evidence="6">PDF</shortName>
        <ecNumber evidence="6">3.5.1.88</ecNumber>
    </recommendedName>
    <alternativeName>
        <fullName evidence="6">Polypeptide deformylase</fullName>
    </alternativeName>
</protein>
<keyword evidence="9" id="KW-1185">Reference proteome</keyword>
<organism evidence="8 9">
    <name type="scientific">Micromonospora costi</name>
    <dbReference type="NCBI Taxonomy" id="1530042"/>
    <lineage>
        <taxon>Bacteria</taxon>
        <taxon>Bacillati</taxon>
        <taxon>Actinomycetota</taxon>
        <taxon>Actinomycetes</taxon>
        <taxon>Micromonosporales</taxon>
        <taxon>Micromonosporaceae</taxon>
        <taxon>Micromonospora</taxon>
    </lineage>
</organism>
<sequence>MARHHPDQGARGGRGVPAGEPGDPRVPGGADRPRHRPPDRSRLRRTRRAVLHRQHRIGAGTPGGHPVPARPRPPARRLLRPPGRGQRQRAALRRARRHDALPGVGVDLLLRRAGRHHGRADQSRRHPDAVERPVRRRRAAGAGPDDDPPRGATAGLERGGRPRPAGGAAPAEGRRGGGRSTVSGRTTRKAQPAPGRRAATCDVRGDGRRCAPLNEIVVRDPGSGAVEAYAACSCGRRYPLPWTTRARLLAFLPGAGLVTRGSGTIAATALDQLVSRTVWPADSDRRFAKRGVVPVGTPVLHEPTAPAPLITTGLVTLALHMSSVMRQARGIGLAGNQVGVPVRVLVHKLGTVAPETLVNPELLRSSGTWEYTEGCLSLDVPETAARVLRPRTVLVRAAGIDGRALVMMADELFARVLQHEIDHLDGVEYVQRLTGPERARVYQVMRDQGVDVAVMPPRPYGGPAPR</sequence>
<evidence type="ECO:0000256" key="1">
    <source>
        <dbReference type="ARBA" id="ARBA00010759"/>
    </source>
</evidence>
<evidence type="ECO:0000313" key="8">
    <source>
        <dbReference type="EMBL" id="RKN52283.1"/>
    </source>
</evidence>
<comment type="similarity">
    <text evidence="1 6">Belongs to the polypeptide deformylase family.</text>
</comment>
<evidence type="ECO:0000256" key="7">
    <source>
        <dbReference type="SAM" id="MobiDB-lite"/>
    </source>
</evidence>
<feature type="binding site" evidence="6">
    <location>
        <position position="419"/>
    </location>
    <ligand>
        <name>Fe cation</name>
        <dbReference type="ChEBI" id="CHEBI:24875"/>
    </ligand>
</feature>
<feature type="region of interest" description="Disordered" evidence="7">
    <location>
        <begin position="1"/>
        <end position="100"/>
    </location>
</feature>
<feature type="compositionally biased region" description="Basic residues" evidence="7">
    <location>
        <begin position="86"/>
        <end position="97"/>
    </location>
</feature>
<evidence type="ECO:0000256" key="6">
    <source>
        <dbReference type="HAMAP-Rule" id="MF_00163"/>
    </source>
</evidence>
<feature type="binding site" evidence="6">
    <location>
        <position position="423"/>
    </location>
    <ligand>
        <name>Fe cation</name>
        <dbReference type="ChEBI" id="CHEBI:24875"/>
    </ligand>
</feature>
<comment type="catalytic activity">
    <reaction evidence="6">
        <text>N-terminal N-formyl-L-methionyl-[peptide] + H2O = N-terminal L-methionyl-[peptide] + formate</text>
        <dbReference type="Rhea" id="RHEA:24420"/>
        <dbReference type="Rhea" id="RHEA-COMP:10639"/>
        <dbReference type="Rhea" id="RHEA-COMP:10640"/>
        <dbReference type="ChEBI" id="CHEBI:15377"/>
        <dbReference type="ChEBI" id="CHEBI:15740"/>
        <dbReference type="ChEBI" id="CHEBI:49298"/>
        <dbReference type="ChEBI" id="CHEBI:64731"/>
        <dbReference type="EC" id="3.5.1.88"/>
    </reaction>
</comment>
<keyword evidence="3 6" id="KW-0378">Hydrolase</keyword>
<evidence type="ECO:0000256" key="3">
    <source>
        <dbReference type="ARBA" id="ARBA00022801"/>
    </source>
</evidence>
<gene>
    <name evidence="6" type="primary">def</name>
    <name evidence="8" type="ORF">D7193_27220</name>
</gene>
<keyword evidence="2 6" id="KW-0479">Metal-binding</keyword>
<accession>A0A3A9ZVR7</accession>
<keyword evidence="5 6" id="KW-0408">Iron</keyword>
<dbReference type="PANTHER" id="PTHR10458:SF2">
    <property type="entry name" value="PEPTIDE DEFORMYLASE, MITOCHONDRIAL"/>
    <property type="match status" value="1"/>
</dbReference>
<dbReference type="GO" id="GO:0046872">
    <property type="term" value="F:metal ion binding"/>
    <property type="evidence" value="ECO:0007669"/>
    <property type="project" value="UniProtKB-KW"/>
</dbReference>
<feature type="region of interest" description="Disordered" evidence="7">
    <location>
        <begin position="114"/>
        <end position="205"/>
    </location>
</feature>
<feature type="compositionally biased region" description="Low complexity" evidence="7">
    <location>
        <begin position="150"/>
        <end position="171"/>
    </location>
</feature>
<keyword evidence="4 6" id="KW-0648">Protein biosynthesis</keyword>
<evidence type="ECO:0000256" key="5">
    <source>
        <dbReference type="ARBA" id="ARBA00023004"/>
    </source>
</evidence>
<dbReference type="PANTHER" id="PTHR10458">
    <property type="entry name" value="PEPTIDE DEFORMYLASE"/>
    <property type="match status" value="1"/>
</dbReference>
<dbReference type="InterPro" id="IPR036821">
    <property type="entry name" value="Peptide_deformylase_sf"/>
</dbReference>
<reference evidence="8 9" key="1">
    <citation type="journal article" date="2015" name="Int. J. Syst. Evol. Microbiol.">
        <title>Micromonospora costi sp. nov., isolated from a leaf of Costus speciosus.</title>
        <authorList>
            <person name="Thawai C."/>
        </authorList>
    </citation>
    <scope>NUCLEOTIDE SEQUENCE [LARGE SCALE GENOMIC DNA]</scope>
    <source>
        <strain evidence="8 9">CS1-12</strain>
    </source>
</reference>
<dbReference type="Pfam" id="PF01327">
    <property type="entry name" value="Pep_deformylase"/>
    <property type="match status" value="1"/>
</dbReference>
<evidence type="ECO:0000256" key="4">
    <source>
        <dbReference type="ARBA" id="ARBA00022917"/>
    </source>
</evidence>
<dbReference type="GO" id="GO:0006412">
    <property type="term" value="P:translation"/>
    <property type="evidence" value="ECO:0007669"/>
    <property type="project" value="UniProtKB-UniRule"/>
</dbReference>
<dbReference type="HAMAP" id="MF_00163">
    <property type="entry name" value="Pep_deformylase"/>
    <property type="match status" value="1"/>
</dbReference>
<feature type="compositionally biased region" description="Basic and acidic residues" evidence="7">
    <location>
        <begin position="119"/>
        <end position="133"/>
    </location>
</feature>
<dbReference type="PRINTS" id="PR01576">
    <property type="entry name" value="PDEFORMYLASE"/>
</dbReference>
<dbReference type="AlphaFoldDB" id="A0A3A9ZVR7"/>
<proteinExistence type="inferred from homology"/>
<dbReference type="EMBL" id="RBAN01000005">
    <property type="protein sequence ID" value="RKN52283.1"/>
    <property type="molecule type" value="Genomic_DNA"/>
</dbReference>
<feature type="active site" evidence="6">
    <location>
        <position position="420"/>
    </location>
</feature>
<dbReference type="EC" id="3.5.1.88" evidence="6"/>
<dbReference type="GO" id="GO:0042586">
    <property type="term" value="F:peptide deformylase activity"/>
    <property type="evidence" value="ECO:0007669"/>
    <property type="project" value="UniProtKB-UniRule"/>
</dbReference>
<feature type="compositionally biased region" description="Basic residues" evidence="7">
    <location>
        <begin position="42"/>
        <end position="56"/>
    </location>
</feature>
<evidence type="ECO:0000256" key="2">
    <source>
        <dbReference type="ARBA" id="ARBA00022723"/>
    </source>
</evidence>
<comment type="caution">
    <text evidence="8">The sequence shown here is derived from an EMBL/GenBank/DDBJ whole genome shotgun (WGS) entry which is preliminary data.</text>
</comment>
<dbReference type="InterPro" id="IPR023635">
    <property type="entry name" value="Peptide_deformylase"/>
</dbReference>
<dbReference type="Proteomes" id="UP000279968">
    <property type="component" value="Unassembled WGS sequence"/>
</dbReference>
<dbReference type="SUPFAM" id="SSF56420">
    <property type="entry name" value="Peptide deformylase"/>
    <property type="match status" value="1"/>
</dbReference>
<feature type="binding site" evidence="6">
    <location>
        <position position="375"/>
    </location>
    <ligand>
        <name>Fe cation</name>
        <dbReference type="ChEBI" id="CHEBI:24875"/>
    </ligand>
</feature>
<name>A0A3A9ZVR7_9ACTN</name>